<keyword evidence="2" id="KW-1185">Reference proteome</keyword>
<protein>
    <submittedName>
        <fullName evidence="1">Uncharacterized protein</fullName>
    </submittedName>
</protein>
<organism evidence="1 2">
    <name type="scientific">Trapa natans</name>
    <name type="common">Water chestnut</name>
    <dbReference type="NCBI Taxonomy" id="22666"/>
    <lineage>
        <taxon>Eukaryota</taxon>
        <taxon>Viridiplantae</taxon>
        <taxon>Streptophyta</taxon>
        <taxon>Embryophyta</taxon>
        <taxon>Tracheophyta</taxon>
        <taxon>Spermatophyta</taxon>
        <taxon>Magnoliopsida</taxon>
        <taxon>eudicotyledons</taxon>
        <taxon>Gunneridae</taxon>
        <taxon>Pentapetalae</taxon>
        <taxon>rosids</taxon>
        <taxon>malvids</taxon>
        <taxon>Myrtales</taxon>
        <taxon>Lythraceae</taxon>
        <taxon>Trapa</taxon>
    </lineage>
</organism>
<evidence type="ECO:0000313" key="2">
    <source>
        <dbReference type="Proteomes" id="UP001346149"/>
    </source>
</evidence>
<reference evidence="1 2" key="1">
    <citation type="journal article" date="2023" name="Hortic Res">
        <title>Pangenome of water caltrop reveals structural variations and asymmetric subgenome divergence after allopolyploidization.</title>
        <authorList>
            <person name="Zhang X."/>
            <person name="Chen Y."/>
            <person name="Wang L."/>
            <person name="Yuan Y."/>
            <person name="Fang M."/>
            <person name="Shi L."/>
            <person name="Lu R."/>
            <person name="Comes H.P."/>
            <person name="Ma Y."/>
            <person name="Chen Y."/>
            <person name="Huang G."/>
            <person name="Zhou Y."/>
            <person name="Zheng Z."/>
            <person name="Qiu Y."/>
        </authorList>
    </citation>
    <scope>NUCLEOTIDE SEQUENCE [LARGE SCALE GENOMIC DNA]</scope>
    <source>
        <strain evidence="1">F231</strain>
    </source>
</reference>
<proteinExistence type="predicted"/>
<gene>
    <name evidence="1" type="ORF">SAY86_016230</name>
</gene>
<dbReference type="AlphaFoldDB" id="A0AAN7L6H0"/>
<comment type="caution">
    <text evidence="1">The sequence shown here is derived from an EMBL/GenBank/DDBJ whole genome shotgun (WGS) entry which is preliminary data.</text>
</comment>
<accession>A0AAN7L6H0</accession>
<name>A0AAN7L6H0_TRANT</name>
<sequence length="133" mass="14277">MLGDPPPATAELSPRSLGLCPRAKLLSLRKRSLHSASDLYPVNELVDVRGKLGLHKLPQVTFLVLGYGGRRQDAVDSEAGWSPLPISAAPTNPCARFVHPVFEASLGACFIGNLILNRIILLSPVSRAATDRN</sequence>
<dbReference type="Proteomes" id="UP001346149">
    <property type="component" value="Unassembled WGS sequence"/>
</dbReference>
<evidence type="ECO:0000313" key="1">
    <source>
        <dbReference type="EMBL" id="KAK4782128.1"/>
    </source>
</evidence>
<dbReference type="EMBL" id="JAXQNO010000016">
    <property type="protein sequence ID" value="KAK4782128.1"/>
    <property type="molecule type" value="Genomic_DNA"/>
</dbReference>